<feature type="compositionally biased region" description="Polar residues" evidence="5">
    <location>
        <begin position="340"/>
        <end position="354"/>
    </location>
</feature>
<feature type="region of interest" description="Disordered" evidence="5">
    <location>
        <begin position="100"/>
        <end position="123"/>
    </location>
</feature>
<dbReference type="FunCoup" id="M4D3M1">
    <property type="interactions" value="1756"/>
</dbReference>
<dbReference type="GO" id="GO:0006355">
    <property type="term" value="P:regulation of DNA-templated transcription"/>
    <property type="evidence" value="ECO:0000318"/>
    <property type="project" value="GO_Central"/>
</dbReference>
<dbReference type="InterPro" id="IPR033467">
    <property type="entry name" value="Tesmin/TSO1-like_CXC"/>
</dbReference>
<name>M4D3M1_BRACM</name>
<dbReference type="GO" id="GO:0005634">
    <property type="term" value="C:nucleus"/>
    <property type="evidence" value="ECO:0000318"/>
    <property type="project" value="GO_Central"/>
</dbReference>
<comment type="similarity">
    <text evidence="2">Belongs to the lin-54 family.</text>
</comment>
<dbReference type="InParanoid" id="M4D3M1"/>
<keyword evidence="4" id="KW-0539">Nucleus</keyword>
<comment type="subcellular location">
    <subcellularLocation>
        <location evidence="1">Nucleus</location>
    </subcellularLocation>
</comment>
<evidence type="ECO:0000313" key="7">
    <source>
        <dbReference type="EnsemblPlants" id="Bra011075.1-P"/>
    </source>
</evidence>
<feature type="region of interest" description="Disordered" evidence="5">
    <location>
        <begin position="306"/>
        <end position="355"/>
    </location>
</feature>
<protein>
    <recommendedName>
        <fullName evidence="6">CRC domain-containing protein</fullName>
    </recommendedName>
</protein>
<accession>M4D3M1</accession>
<dbReference type="EnsemblPlants" id="Bra011075.1">
    <property type="protein sequence ID" value="Bra011075.1-P"/>
    <property type="gene ID" value="Bra011075"/>
</dbReference>
<feature type="domain" description="CRC" evidence="6">
    <location>
        <begin position="129"/>
        <end position="253"/>
    </location>
</feature>
<evidence type="ECO:0000313" key="8">
    <source>
        <dbReference type="Proteomes" id="UP000011750"/>
    </source>
</evidence>
<feature type="compositionally biased region" description="Low complexity" evidence="5">
    <location>
        <begin position="489"/>
        <end position="513"/>
    </location>
</feature>
<sequence length="528" mass="56582">MGEGGGGGGEFPPKKEGVTDESGFPAKTPARQLDFTGGSAEHSLSKPAPPTVVATVVKTIATPSVSSSPITTTMASRLHPVVRPTVPVVATNSPSQSQIVNAPIRHPKPESPISRARPIVEGRDGTPQKKKQCNCKHSRCLKLYCECFASGTYCDGCNCVNCFNNVDNEPARRDAVEATLERNPNAFRPKIASSPHGVRDKREEIGEVVLLGKHNKGCHCKKSGCLKKYCECFQANILCSENCRCLDCKNFDGSEERQALFHGEHANNMAYLQQAANAAITGAVGSSGFAPSPAPKRRKGHDISFNQATKDSSTHRLGQFQQGNNGRTSGPTSDKRNETETCLASSAQDNSQGNKDVEMVAADANQADKSGPEGSNSDASKGNPLSPATLALMCDEQDTIFMVAAAEPNGSVDPGGCGKNSQEQSEIYAEKERVVLTKFRDCLSRLISYAEIKESKCSYLARRHIQPPPTASATVKTENGIQQIPEPRTTAQPTLTKPQPLQPTTTTNTSTTQHPHKPQALPEKKDST</sequence>
<dbReference type="PANTHER" id="PTHR12446:SF34">
    <property type="entry name" value="PROTEIN LIN-54 HOMOLOG"/>
    <property type="match status" value="1"/>
</dbReference>
<evidence type="ECO:0000256" key="5">
    <source>
        <dbReference type="SAM" id="MobiDB-lite"/>
    </source>
</evidence>
<evidence type="ECO:0000256" key="1">
    <source>
        <dbReference type="ARBA" id="ARBA00004123"/>
    </source>
</evidence>
<reference evidence="7" key="3">
    <citation type="submission" date="2023-03" db="UniProtKB">
        <authorList>
            <consortium name="EnsemblPlants"/>
        </authorList>
    </citation>
    <scope>IDENTIFICATION</scope>
    <source>
        <strain evidence="7">cv. Chiifu-401-42</strain>
    </source>
</reference>
<evidence type="ECO:0000259" key="6">
    <source>
        <dbReference type="PROSITE" id="PS51634"/>
    </source>
</evidence>
<evidence type="ECO:0000256" key="3">
    <source>
        <dbReference type="ARBA" id="ARBA00022473"/>
    </source>
</evidence>
<dbReference type="Pfam" id="PF03638">
    <property type="entry name" value="TCR"/>
    <property type="match status" value="2"/>
</dbReference>
<dbReference type="InterPro" id="IPR028307">
    <property type="entry name" value="Lin-54_fam"/>
</dbReference>
<feature type="region of interest" description="Disordered" evidence="5">
    <location>
        <begin position="1"/>
        <end position="47"/>
    </location>
</feature>
<keyword evidence="8" id="KW-1185">Reference proteome</keyword>
<dbReference type="PROSITE" id="PS51634">
    <property type="entry name" value="CRC"/>
    <property type="match status" value="1"/>
</dbReference>
<organism evidence="7 8">
    <name type="scientific">Brassica campestris</name>
    <name type="common">Field mustard</name>
    <dbReference type="NCBI Taxonomy" id="3711"/>
    <lineage>
        <taxon>Eukaryota</taxon>
        <taxon>Viridiplantae</taxon>
        <taxon>Streptophyta</taxon>
        <taxon>Embryophyta</taxon>
        <taxon>Tracheophyta</taxon>
        <taxon>Spermatophyta</taxon>
        <taxon>Magnoliopsida</taxon>
        <taxon>eudicotyledons</taxon>
        <taxon>Gunneridae</taxon>
        <taxon>Pentapetalae</taxon>
        <taxon>rosids</taxon>
        <taxon>malvids</taxon>
        <taxon>Brassicales</taxon>
        <taxon>Brassicaceae</taxon>
        <taxon>Brassiceae</taxon>
        <taxon>Brassica</taxon>
    </lineage>
</organism>
<reference evidence="7 8" key="2">
    <citation type="journal article" date="2018" name="Hortic Res">
        <title>Improved Brassica rapa reference genome by single-molecule sequencing and chromosome conformation capture technologies.</title>
        <authorList>
            <person name="Zhang L."/>
            <person name="Cai X."/>
            <person name="Wu J."/>
            <person name="Liu M."/>
            <person name="Grob S."/>
            <person name="Cheng F."/>
            <person name="Liang J."/>
            <person name="Cai C."/>
            <person name="Liu Z."/>
            <person name="Liu B."/>
            <person name="Wang F."/>
            <person name="Li S."/>
            <person name="Liu F."/>
            <person name="Li X."/>
            <person name="Cheng L."/>
            <person name="Yang W."/>
            <person name="Li M.H."/>
            <person name="Grossniklaus U."/>
            <person name="Zheng H."/>
            <person name="Wang X."/>
        </authorList>
    </citation>
    <scope>NUCLEOTIDE SEQUENCE [LARGE SCALE GENOMIC DNA]</scope>
    <source>
        <strain evidence="7 8">cv. Chiifu-401-42</strain>
    </source>
</reference>
<feature type="region of interest" description="Disordered" evidence="5">
    <location>
        <begin position="467"/>
        <end position="528"/>
    </location>
</feature>
<keyword evidence="3" id="KW-0217">Developmental protein</keyword>
<evidence type="ECO:0000256" key="4">
    <source>
        <dbReference type="ARBA" id="ARBA00023242"/>
    </source>
</evidence>
<dbReference type="eggNOG" id="KOG1171">
    <property type="taxonomic scope" value="Eukaryota"/>
</dbReference>
<dbReference type="InterPro" id="IPR005172">
    <property type="entry name" value="CRC"/>
</dbReference>
<dbReference type="HOGENOM" id="CLU_020949_0_1_1"/>
<dbReference type="Gramene" id="Bra011075.1">
    <property type="protein sequence ID" value="Bra011075.1-P"/>
    <property type="gene ID" value="Bra011075"/>
</dbReference>
<evidence type="ECO:0000256" key="2">
    <source>
        <dbReference type="ARBA" id="ARBA00007267"/>
    </source>
</evidence>
<dbReference type="OMA" id="DQNNNMV"/>
<feature type="region of interest" description="Disordered" evidence="5">
    <location>
        <begin position="365"/>
        <end position="384"/>
    </location>
</feature>
<feature type="compositionally biased region" description="Polar residues" evidence="5">
    <location>
        <begin position="471"/>
        <end position="482"/>
    </location>
</feature>
<dbReference type="PANTHER" id="PTHR12446">
    <property type="entry name" value="TESMIN/TSO1-RELATED"/>
    <property type="match status" value="1"/>
</dbReference>
<reference evidence="7 8" key="1">
    <citation type="journal article" date="2011" name="Nat. Genet.">
        <title>The genome of the mesopolyploid crop species Brassica rapa.</title>
        <authorList>
            <consortium name="Brassica rapa Genome Sequencing Project Consortium"/>
            <person name="Wang X."/>
            <person name="Wang H."/>
            <person name="Wang J."/>
            <person name="Sun R."/>
            <person name="Wu J."/>
            <person name="Liu S."/>
            <person name="Bai Y."/>
            <person name="Mun J.H."/>
            <person name="Bancroft I."/>
            <person name="Cheng F."/>
            <person name="Huang S."/>
            <person name="Li X."/>
            <person name="Hua W."/>
            <person name="Wang J."/>
            <person name="Wang X."/>
            <person name="Freeling M."/>
            <person name="Pires J.C."/>
            <person name="Paterson A.H."/>
            <person name="Chalhoub B."/>
            <person name="Wang B."/>
            <person name="Hayward A."/>
            <person name="Sharpe A.G."/>
            <person name="Park B.S."/>
            <person name="Weisshaar B."/>
            <person name="Liu B."/>
            <person name="Li B."/>
            <person name="Liu B."/>
            <person name="Tong C."/>
            <person name="Song C."/>
            <person name="Duran C."/>
            <person name="Peng C."/>
            <person name="Geng C."/>
            <person name="Koh C."/>
            <person name="Lin C."/>
            <person name="Edwards D."/>
            <person name="Mu D."/>
            <person name="Shen D."/>
            <person name="Soumpourou E."/>
            <person name="Li F."/>
            <person name="Fraser F."/>
            <person name="Conant G."/>
            <person name="Lassalle G."/>
            <person name="King G.J."/>
            <person name="Bonnema G."/>
            <person name="Tang H."/>
            <person name="Wang H."/>
            <person name="Belcram H."/>
            <person name="Zhou H."/>
            <person name="Hirakawa H."/>
            <person name="Abe H."/>
            <person name="Guo H."/>
            <person name="Wang H."/>
            <person name="Jin H."/>
            <person name="Parkin I.A."/>
            <person name="Batley J."/>
            <person name="Kim J.S."/>
            <person name="Just J."/>
            <person name="Li J."/>
            <person name="Xu J."/>
            <person name="Deng J."/>
            <person name="Kim J.A."/>
            <person name="Li J."/>
            <person name="Yu J."/>
            <person name="Meng J."/>
            <person name="Wang J."/>
            <person name="Min J."/>
            <person name="Poulain J."/>
            <person name="Wang J."/>
            <person name="Hatakeyama K."/>
            <person name="Wu K."/>
            <person name="Wang L."/>
            <person name="Fang L."/>
            <person name="Trick M."/>
            <person name="Links M.G."/>
            <person name="Zhao M."/>
            <person name="Jin M."/>
            <person name="Ramchiary N."/>
            <person name="Drou N."/>
            <person name="Berkman P.J."/>
            <person name="Cai Q."/>
            <person name="Huang Q."/>
            <person name="Li R."/>
            <person name="Tabata S."/>
            <person name="Cheng S."/>
            <person name="Zhang S."/>
            <person name="Zhang S."/>
            <person name="Huang S."/>
            <person name="Sato S."/>
            <person name="Sun S."/>
            <person name="Kwon S.J."/>
            <person name="Choi S.R."/>
            <person name="Lee T.H."/>
            <person name="Fan W."/>
            <person name="Zhao X."/>
            <person name="Tan X."/>
            <person name="Xu X."/>
            <person name="Wang Y."/>
            <person name="Qiu Y."/>
            <person name="Yin Y."/>
            <person name="Li Y."/>
            <person name="Du Y."/>
            <person name="Liao Y."/>
            <person name="Lim Y."/>
            <person name="Narusaka Y."/>
            <person name="Wang Y."/>
            <person name="Wang Z."/>
            <person name="Li Z."/>
            <person name="Wang Z."/>
            <person name="Xiong Z."/>
            <person name="Zhang Z."/>
        </authorList>
    </citation>
    <scope>NUCLEOTIDE SEQUENCE [LARGE SCALE GENOMIC DNA]</scope>
    <source>
        <strain evidence="7 8">cv. Chiifu-401-42</strain>
    </source>
</reference>
<dbReference type="AlphaFoldDB" id="M4D3M1"/>
<feature type="compositionally biased region" description="Gly residues" evidence="5">
    <location>
        <begin position="1"/>
        <end position="10"/>
    </location>
</feature>
<dbReference type="STRING" id="51351.M4D3M1"/>
<dbReference type="Proteomes" id="UP000011750">
    <property type="component" value="Chromosome A01"/>
</dbReference>
<feature type="compositionally biased region" description="Polar residues" evidence="5">
    <location>
        <begin position="306"/>
        <end position="332"/>
    </location>
</feature>
<proteinExistence type="inferred from homology"/>
<dbReference type="SMART" id="SM01114">
    <property type="entry name" value="CXC"/>
    <property type="match status" value="2"/>
</dbReference>